<dbReference type="OrthoDB" id="90415at2759"/>
<proteinExistence type="predicted"/>
<dbReference type="SUPFAM" id="SSF47823">
    <property type="entry name" value="lambda integrase-like, N-terminal domain"/>
    <property type="match status" value="1"/>
</dbReference>
<evidence type="ECO:0000313" key="3">
    <source>
        <dbReference type="Proteomes" id="UP000198211"/>
    </source>
</evidence>
<dbReference type="PANTHER" id="PTHR33050">
    <property type="entry name" value="REVERSE TRANSCRIPTASE DOMAIN-CONTAINING PROTEIN"/>
    <property type="match status" value="1"/>
</dbReference>
<sequence>MVTVVGPATYDEKKFSNWFEKGRTLGLDWDLPAKSVSMPREKVLKAPGRLYNLRSSVKTTRTELQKLLGSLRHVVMCIRPAAPFFQRVAALARSAPRHGDNTNYQTQRDLIARFIRRHEPDFHIHMDASDQGLCALFPAKKQYLQVRFTEDELALIRHCNETGSNVFCINVLELMSAVFSALVWVHKWHSKDAEANKNVRFWIDNTSAVAWNNRKSSRNSFAQMLLRLLGICEVQHGFYSTASHVAGVDNDMADAGSRMWESPSRAFTFTNLCVGWTCVVKWIKHFTYRPPRTISRFFGVLLRAGSLAQSSRKHYSRAWEQWTAWCGMMRYSPWHTATNVDRNVEQLGAFAVYFWKYGMNRKHQGNTYSTICAKLCAVRWYHKTTADYDPGVNASHAILLRGIRRFSDPVVKHQPLSARLLQVIFTCLDLTMPRDQILRGGLLLGYFFLLRRSEYLFIGRRVHSYIVRLSAIRPIDQDDREVLPKHAEIVGITLHGSKNTHFGREECRFHYKSNDKVICPVRGARWIYKGATLFGTRGEDPALSMQRGGITSDDVSAVIKNAAKRIGSNLPDFQPTQYALAGLQHSSTHVPIDLS</sequence>
<keyword evidence="1" id="KW-0238">DNA-binding</keyword>
<protein>
    <submittedName>
        <fullName evidence="2">Uncharacterized protein</fullName>
    </submittedName>
</protein>
<accession>A0A225WTB1</accession>
<dbReference type="InterPro" id="IPR010998">
    <property type="entry name" value="Integrase_recombinase_N"/>
</dbReference>
<dbReference type="InterPro" id="IPR052055">
    <property type="entry name" value="Hepadnavirus_pol/RT"/>
</dbReference>
<dbReference type="EMBL" id="NBNE01000286">
    <property type="protein sequence ID" value="OWZ20825.1"/>
    <property type="molecule type" value="Genomic_DNA"/>
</dbReference>
<organism evidence="2 3">
    <name type="scientific">Phytophthora megakarya</name>
    <dbReference type="NCBI Taxonomy" id="4795"/>
    <lineage>
        <taxon>Eukaryota</taxon>
        <taxon>Sar</taxon>
        <taxon>Stramenopiles</taxon>
        <taxon>Oomycota</taxon>
        <taxon>Peronosporomycetes</taxon>
        <taxon>Peronosporales</taxon>
        <taxon>Peronosporaceae</taxon>
        <taxon>Phytophthora</taxon>
    </lineage>
</organism>
<comment type="caution">
    <text evidence="2">The sequence shown here is derived from an EMBL/GenBank/DDBJ whole genome shotgun (WGS) entry which is preliminary data.</text>
</comment>
<name>A0A225WTB1_9STRA</name>
<keyword evidence="3" id="KW-1185">Reference proteome</keyword>
<dbReference type="Gene3D" id="1.10.150.130">
    <property type="match status" value="1"/>
</dbReference>
<dbReference type="AlphaFoldDB" id="A0A225WTB1"/>
<dbReference type="Proteomes" id="UP000198211">
    <property type="component" value="Unassembled WGS sequence"/>
</dbReference>
<dbReference type="PANTHER" id="PTHR33050:SF7">
    <property type="entry name" value="RIBONUCLEASE H"/>
    <property type="match status" value="1"/>
</dbReference>
<evidence type="ECO:0000256" key="1">
    <source>
        <dbReference type="ARBA" id="ARBA00023125"/>
    </source>
</evidence>
<dbReference type="GO" id="GO:0003677">
    <property type="term" value="F:DNA binding"/>
    <property type="evidence" value="ECO:0007669"/>
    <property type="project" value="UniProtKB-KW"/>
</dbReference>
<gene>
    <name evidence="2" type="ORF">PHMEG_0004714</name>
</gene>
<evidence type="ECO:0000313" key="2">
    <source>
        <dbReference type="EMBL" id="OWZ20825.1"/>
    </source>
</evidence>
<reference evidence="3" key="1">
    <citation type="submission" date="2017-03" db="EMBL/GenBank/DDBJ databases">
        <title>Phytopthora megakarya and P. palmivora, two closely related causual agents of cacao black pod achieved similar genome size and gene model numbers by different mechanisms.</title>
        <authorList>
            <person name="Ali S."/>
            <person name="Shao J."/>
            <person name="Larry D.J."/>
            <person name="Kronmiller B."/>
            <person name="Shen D."/>
            <person name="Strem M.D."/>
            <person name="Melnick R.L."/>
            <person name="Guiltinan M.J."/>
            <person name="Tyler B.M."/>
            <person name="Meinhardt L.W."/>
            <person name="Bailey B.A."/>
        </authorList>
    </citation>
    <scope>NUCLEOTIDE SEQUENCE [LARGE SCALE GENOMIC DNA]</scope>
    <source>
        <strain evidence="3">zdho120</strain>
    </source>
</reference>